<evidence type="ECO:0000259" key="16">
    <source>
        <dbReference type="PROSITE" id="PS50860"/>
    </source>
</evidence>
<reference evidence="17" key="1">
    <citation type="submission" date="2019-10" db="EMBL/GenBank/DDBJ databases">
        <title>Description of Paenibacillus glebae sp. nov.</title>
        <authorList>
            <person name="Carlier A."/>
            <person name="Qi S."/>
        </authorList>
    </citation>
    <scope>NUCLEOTIDE SEQUENCE</scope>
    <source>
        <strain evidence="17">LMG 31456</strain>
    </source>
</reference>
<keyword evidence="5 14" id="KW-0479">Metal-binding</keyword>
<proteinExistence type="inferred from homology"/>
<protein>
    <recommendedName>
        <fullName evidence="14">Alanine--tRNA ligase</fullName>
        <ecNumber evidence="14">6.1.1.7</ecNumber>
    </recommendedName>
    <alternativeName>
        <fullName evidence="14">Alanyl-tRNA synthetase</fullName>
        <shortName evidence="14">AlaRS</shortName>
    </alternativeName>
</protein>
<evidence type="ECO:0000256" key="15">
    <source>
        <dbReference type="SAM" id="MobiDB-lite"/>
    </source>
</evidence>
<dbReference type="SUPFAM" id="SSF50447">
    <property type="entry name" value="Translation proteins"/>
    <property type="match status" value="1"/>
</dbReference>
<dbReference type="InterPro" id="IPR009000">
    <property type="entry name" value="Transl_B-barrel_sf"/>
</dbReference>
<keyword evidence="7 14" id="KW-0862">Zinc</keyword>
<dbReference type="Pfam" id="PF02272">
    <property type="entry name" value="DHHA1"/>
    <property type="match status" value="1"/>
</dbReference>
<comment type="cofactor">
    <cofactor evidence="14">
        <name>Zn(2+)</name>
        <dbReference type="ChEBI" id="CHEBI:29105"/>
    </cofactor>
    <text evidence="14">Binds 1 zinc ion per subunit.</text>
</comment>
<name>A0A972GTV1_9BACL</name>
<evidence type="ECO:0000313" key="17">
    <source>
        <dbReference type="EMBL" id="NOU96080.1"/>
    </source>
</evidence>
<evidence type="ECO:0000256" key="9">
    <source>
        <dbReference type="ARBA" id="ARBA00022884"/>
    </source>
</evidence>
<dbReference type="GO" id="GO:0140096">
    <property type="term" value="F:catalytic activity, acting on a protein"/>
    <property type="evidence" value="ECO:0007669"/>
    <property type="project" value="UniProtKB-ARBA"/>
</dbReference>
<keyword evidence="11 14" id="KW-0030">Aminoacyl-tRNA synthetase</keyword>
<keyword evidence="2 14" id="KW-0963">Cytoplasm</keyword>
<keyword evidence="9 14" id="KW-0694">RNA-binding</keyword>
<dbReference type="Gene3D" id="3.10.310.40">
    <property type="match status" value="1"/>
</dbReference>
<evidence type="ECO:0000256" key="2">
    <source>
        <dbReference type="ARBA" id="ARBA00022490"/>
    </source>
</evidence>
<dbReference type="InterPro" id="IPR018163">
    <property type="entry name" value="Thr/Ala-tRNA-synth_IIc_edit"/>
</dbReference>
<dbReference type="Gene3D" id="3.30.930.10">
    <property type="entry name" value="Bira Bifunctional Protein, Domain 2"/>
    <property type="match status" value="1"/>
</dbReference>
<dbReference type="NCBIfam" id="TIGR00344">
    <property type="entry name" value="alaS"/>
    <property type="match status" value="1"/>
</dbReference>
<dbReference type="FunFam" id="3.30.54.20:FF:000001">
    <property type="entry name" value="Alanine--tRNA ligase"/>
    <property type="match status" value="1"/>
</dbReference>
<evidence type="ECO:0000256" key="4">
    <source>
        <dbReference type="ARBA" id="ARBA00022598"/>
    </source>
</evidence>
<dbReference type="EC" id="6.1.1.7" evidence="14"/>
<keyword evidence="18" id="KW-1185">Reference proteome</keyword>
<keyword evidence="6 14" id="KW-0547">Nucleotide-binding</keyword>
<comment type="catalytic activity">
    <reaction evidence="13 14">
        <text>tRNA(Ala) + L-alanine + ATP = L-alanyl-tRNA(Ala) + AMP + diphosphate</text>
        <dbReference type="Rhea" id="RHEA:12540"/>
        <dbReference type="Rhea" id="RHEA-COMP:9657"/>
        <dbReference type="Rhea" id="RHEA-COMP:9923"/>
        <dbReference type="ChEBI" id="CHEBI:30616"/>
        <dbReference type="ChEBI" id="CHEBI:33019"/>
        <dbReference type="ChEBI" id="CHEBI:57972"/>
        <dbReference type="ChEBI" id="CHEBI:78442"/>
        <dbReference type="ChEBI" id="CHEBI:78497"/>
        <dbReference type="ChEBI" id="CHEBI:456215"/>
        <dbReference type="EC" id="6.1.1.7"/>
    </reaction>
</comment>
<gene>
    <name evidence="14 17" type="primary">alaS</name>
    <name evidence="17" type="ORF">GC093_23060</name>
</gene>
<dbReference type="FunFam" id="2.40.30.130:FF:000001">
    <property type="entry name" value="Alanine--tRNA ligase"/>
    <property type="match status" value="1"/>
</dbReference>
<keyword evidence="8 14" id="KW-0067">ATP-binding</keyword>
<dbReference type="PANTHER" id="PTHR11777:SF9">
    <property type="entry name" value="ALANINE--TRNA LIGASE, CYTOPLASMIC"/>
    <property type="match status" value="1"/>
</dbReference>
<dbReference type="GO" id="GO:0004813">
    <property type="term" value="F:alanine-tRNA ligase activity"/>
    <property type="evidence" value="ECO:0007669"/>
    <property type="project" value="UniProtKB-UniRule"/>
</dbReference>
<keyword evidence="4 14" id="KW-0436">Ligase</keyword>
<dbReference type="PRINTS" id="PR00980">
    <property type="entry name" value="TRNASYNTHALA"/>
</dbReference>
<dbReference type="SUPFAM" id="SSF55186">
    <property type="entry name" value="ThrRS/AlaRS common domain"/>
    <property type="match status" value="1"/>
</dbReference>
<dbReference type="SUPFAM" id="SSF101353">
    <property type="entry name" value="Putative anticodon-binding domain of alanyl-tRNA synthetase (AlaRS)"/>
    <property type="match status" value="1"/>
</dbReference>
<dbReference type="InterPro" id="IPR045864">
    <property type="entry name" value="aa-tRNA-synth_II/BPL/LPL"/>
</dbReference>
<dbReference type="FunFam" id="3.10.310.40:FF:000001">
    <property type="entry name" value="Alanine--tRNA ligase"/>
    <property type="match status" value="1"/>
</dbReference>
<dbReference type="Gene3D" id="3.30.980.10">
    <property type="entry name" value="Threonyl-trna Synthetase, Chain A, domain 2"/>
    <property type="match status" value="1"/>
</dbReference>
<feature type="region of interest" description="Disordered" evidence="15">
    <location>
        <begin position="418"/>
        <end position="440"/>
    </location>
</feature>
<dbReference type="Proteomes" id="UP000641588">
    <property type="component" value="Unassembled WGS sequence"/>
</dbReference>
<feature type="binding site" evidence="14">
    <location>
        <position position="566"/>
    </location>
    <ligand>
        <name>Zn(2+)</name>
        <dbReference type="ChEBI" id="CHEBI:29105"/>
    </ligand>
</feature>
<evidence type="ECO:0000256" key="12">
    <source>
        <dbReference type="ARBA" id="ARBA00024779"/>
    </source>
</evidence>
<dbReference type="GO" id="GO:0002161">
    <property type="term" value="F:aminoacyl-tRNA deacylase activity"/>
    <property type="evidence" value="ECO:0007669"/>
    <property type="project" value="TreeGrafter"/>
</dbReference>
<feature type="compositionally biased region" description="Basic and acidic residues" evidence="15">
    <location>
        <begin position="418"/>
        <end position="438"/>
    </location>
</feature>
<dbReference type="AlphaFoldDB" id="A0A972GTV1"/>
<dbReference type="Pfam" id="PF07973">
    <property type="entry name" value="tRNA_SAD"/>
    <property type="match status" value="1"/>
</dbReference>
<evidence type="ECO:0000256" key="14">
    <source>
        <dbReference type="HAMAP-Rule" id="MF_00036"/>
    </source>
</evidence>
<dbReference type="HAMAP" id="MF_00036_B">
    <property type="entry name" value="Ala_tRNA_synth_B"/>
    <property type="match status" value="1"/>
</dbReference>
<dbReference type="Gene3D" id="2.40.30.130">
    <property type="match status" value="1"/>
</dbReference>
<keyword evidence="10 14" id="KW-0648">Protein biosynthesis</keyword>
<dbReference type="GO" id="GO:0008270">
    <property type="term" value="F:zinc ion binding"/>
    <property type="evidence" value="ECO:0007669"/>
    <property type="project" value="UniProtKB-UniRule"/>
</dbReference>
<dbReference type="Gene3D" id="6.10.250.550">
    <property type="match status" value="1"/>
</dbReference>
<dbReference type="GO" id="GO:0000049">
    <property type="term" value="F:tRNA binding"/>
    <property type="evidence" value="ECO:0007669"/>
    <property type="project" value="UniProtKB-KW"/>
</dbReference>
<comment type="similarity">
    <text evidence="1 14">Belongs to the class-II aminoacyl-tRNA synthetase family.</text>
</comment>
<organism evidence="17 18">
    <name type="scientific">Paenibacillus foliorum</name>
    <dbReference type="NCBI Taxonomy" id="2654974"/>
    <lineage>
        <taxon>Bacteria</taxon>
        <taxon>Bacillati</taxon>
        <taxon>Bacillota</taxon>
        <taxon>Bacilli</taxon>
        <taxon>Bacillales</taxon>
        <taxon>Paenibacillaceae</taxon>
        <taxon>Paenibacillus</taxon>
    </lineage>
</organism>
<keyword evidence="3 14" id="KW-0820">tRNA-binding</keyword>
<dbReference type="InterPro" id="IPR018162">
    <property type="entry name" value="Ala-tRNA-ligase_IIc_anticod-bd"/>
</dbReference>
<dbReference type="Gene3D" id="3.30.54.20">
    <property type="match status" value="1"/>
</dbReference>
<dbReference type="GO" id="GO:0005829">
    <property type="term" value="C:cytosol"/>
    <property type="evidence" value="ECO:0007669"/>
    <property type="project" value="TreeGrafter"/>
</dbReference>
<evidence type="ECO:0000256" key="5">
    <source>
        <dbReference type="ARBA" id="ARBA00022723"/>
    </source>
</evidence>
<dbReference type="PROSITE" id="PS50860">
    <property type="entry name" value="AA_TRNA_LIGASE_II_ALA"/>
    <property type="match status" value="1"/>
</dbReference>
<dbReference type="FunFam" id="3.30.930.10:FF:000046">
    <property type="entry name" value="Alanine--tRNA ligase"/>
    <property type="match status" value="1"/>
</dbReference>
<sequence>MKASEIRAKWLAFFEEKGHKIEPSAPLVPHNDPSLLWINAGMAPLKQYFDGRVVPSNPRIANSQKCIRTNDIENVGKTRRHHTFFEMLGNFSIGDYFKEEVITWAWEFLTSPQWIGFDPERLSVTVYPEDTEAFEFWNKKIGLPAERIYKLEENFWDIGEGPCGPCTEIFYDRGDAYGDLNDPECWPGGENERFLEVWNLVFSQFNHNKDGSYTPLPNKNIDTGAGLERFASILQNVDSNFDTDLFQPIIQKTSELAGVKYHVNNEHDVALKVIADHVRTVAFSVGDGVLPSNEGRGYVIRRLLRRAVRYGKVIGMDKPFLYSLTPIVGEIMGVYYPEVVEKREFIEKVIRTEEERFHETLSDGLAILAEMTEKARKEGSTEISGADAFKLYDTYGFPFDLTEDFASEKGMTVDREGFDRSMQEQRDRARAARQDSESMKVQGGPLADLTVKSEFVGYNELVTTAKVIALVHENQFVDLVGVGETCQVVLDRTPFYSESGGQVSDHGYITAGELRLKVEDVSKAPHGQHVHTVVVESGVLRKDDTVQASVSAAVRDDIIKNHTATHLLHKALKEVLGEHVNQAGSLVAPERLRFDFSHFGSITTEELRDIEQRVNQQIWKSTPLSISLKPIAEAKAMGAMALFGEKYGDVVRVVQVGDYSLELCGGCHVSNTSQIGLFKLVSESGIGSGVRRIEAVTGRNAYLYLDQQLELLNDAAALLKSNIQDVPKRIDSLFAQMKEISRENESLKVKLGKIEAGSLSDQLKHIDGVPVLIAQVNAGDMESLRSIVDQMKTKLGSAVIVLGAVAEDKVNLVAAVTSDWVAKGYHAGKLIKETAAVVGGSGGGRPDMAQAGGKDAAKLPEALNQAEQWVAQQVAVK</sequence>
<dbReference type="InterPro" id="IPR018165">
    <property type="entry name" value="Ala-tRNA-synth_IIc_core"/>
</dbReference>
<comment type="function">
    <text evidence="12 14">Catalyzes the attachment of alanine to tRNA(Ala) in a two-step reaction: alanine is first activated by ATP to form Ala-AMP and then transferred to the acceptor end of tRNA(Ala). Also edits incorrectly charged Ser-tRNA(Ala) and Gly-tRNA(Ala) via its editing domain.</text>
</comment>
<evidence type="ECO:0000256" key="10">
    <source>
        <dbReference type="ARBA" id="ARBA00022917"/>
    </source>
</evidence>
<feature type="binding site" evidence="14">
    <location>
        <position position="668"/>
    </location>
    <ligand>
        <name>Zn(2+)</name>
        <dbReference type="ChEBI" id="CHEBI:29105"/>
    </ligand>
</feature>
<evidence type="ECO:0000313" key="18">
    <source>
        <dbReference type="Proteomes" id="UP000641588"/>
    </source>
</evidence>
<evidence type="ECO:0000256" key="3">
    <source>
        <dbReference type="ARBA" id="ARBA00022555"/>
    </source>
</evidence>
<evidence type="ECO:0000256" key="1">
    <source>
        <dbReference type="ARBA" id="ARBA00008226"/>
    </source>
</evidence>
<comment type="caution">
    <text evidence="17">The sequence shown here is derived from an EMBL/GenBank/DDBJ whole genome shotgun (WGS) entry which is preliminary data.</text>
</comment>
<dbReference type="PANTHER" id="PTHR11777">
    <property type="entry name" value="ALANYL-TRNA SYNTHETASE"/>
    <property type="match status" value="1"/>
</dbReference>
<dbReference type="CDD" id="cd00673">
    <property type="entry name" value="AlaRS_core"/>
    <property type="match status" value="1"/>
</dbReference>
<dbReference type="EMBL" id="WHOD01000087">
    <property type="protein sequence ID" value="NOU96080.1"/>
    <property type="molecule type" value="Genomic_DNA"/>
</dbReference>
<dbReference type="InterPro" id="IPR018164">
    <property type="entry name" value="Ala-tRNA-synth_IIc_N"/>
</dbReference>
<comment type="domain">
    <text evidence="14">Consists of three domains; the N-terminal catalytic domain, the editing domain and the C-terminal C-Ala domain. The editing domain removes incorrectly charged amino acids, while the C-Ala domain, along with tRNA(Ala), serves as a bridge to cooperatively bring together the editing and aminoacylation centers thus stimulating deacylation of misacylated tRNAs.</text>
</comment>
<dbReference type="InterPro" id="IPR050058">
    <property type="entry name" value="Ala-tRNA_ligase"/>
</dbReference>
<dbReference type="GO" id="GO:0016740">
    <property type="term" value="F:transferase activity"/>
    <property type="evidence" value="ECO:0007669"/>
    <property type="project" value="UniProtKB-ARBA"/>
</dbReference>
<dbReference type="GO" id="GO:0005524">
    <property type="term" value="F:ATP binding"/>
    <property type="evidence" value="ECO:0007669"/>
    <property type="project" value="UniProtKB-UniRule"/>
</dbReference>
<dbReference type="SMART" id="SM00863">
    <property type="entry name" value="tRNA_SAD"/>
    <property type="match status" value="1"/>
</dbReference>
<comment type="subcellular location">
    <subcellularLocation>
        <location evidence="14">Cytoplasm</location>
    </subcellularLocation>
</comment>
<feature type="domain" description="Alanyl-transfer RNA synthetases family profile" evidence="16">
    <location>
        <begin position="1"/>
        <end position="707"/>
    </location>
</feature>
<dbReference type="RefSeq" id="WP_171654298.1">
    <property type="nucleotide sequence ID" value="NZ_WHOD01000087.1"/>
</dbReference>
<evidence type="ECO:0000256" key="8">
    <source>
        <dbReference type="ARBA" id="ARBA00022840"/>
    </source>
</evidence>
<evidence type="ECO:0000256" key="11">
    <source>
        <dbReference type="ARBA" id="ARBA00023146"/>
    </source>
</evidence>
<dbReference type="InterPro" id="IPR023033">
    <property type="entry name" value="Ala_tRNA_ligase_euk/bac"/>
</dbReference>
<dbReference type="FunFam" id="3.30.980.10:FF:000004">
    <property type="entry name" value="Alanine--tRNA ligase, cytoplasmic"/>
    <property type="match status" value="1"/>
</dbReference>
<feature type="binding site" evidence="14">
    <location>
        <position position="562"/>
    </location>
    <ligand>
        <name>Zn(2+)</name>
        <dbReference type="ChEBI" id="CHEBI:29105"/>
    </ligand>
</feature>
<dbReference type="SUPFAM" id="SSF55681">
    <property type="entry name" value="Class II aaRS and biotin synthetases"/>
    <property type="match status" value="1"/>
</dbReference>
<dbReference type="InterPro" id="IPR002318">
    <property type="entry name" value="Ala-tRNA-lgiase_IIc"/>
</dbReference>
<evidence type="ECO:0000256" key="6">
    <source>
        <dbReference type="ARBA" id="ARBA00022741"/>
    </source>
</evidence>
<dbReference type="InterPro" id="IPR003156">
    <property type="entry name" value="DHHA1_dom"/>
</dbReference>
<dbReference type="InterPro" id="IPR012947">
    <property type="entry name" value="tRNA_SAD"/>
</dbReference>
<accession>A0A972GTV1</accession>
<evidence type="ECO:0000256" key="13">
    <source>
        <dbReference type="ARBA" id="ARBA00048300"/>
    </source>
</evidence>
<dbReference type="GO" id="GO:0006419">
    <property type="term" value="P:alanyl-tRNA aminoacylation"/>
    <property type="evidence" value="ECO:0007669"/>
    <property type="project" value="UniProtKB-UniRule"/>
</dbReference>
<dbReference type="Pfam" id="PF01411">
    <property type="entry name" value="tRNA-synt_2c"/>
    <property type="match status" value="1"/>
</dbReference>
<evidence type="ECO:0000256" key="7">
    <source>
        <dbReference type="ARBA" id="ARBA00022833"/>
    </source>
</evidence>
<feature type="binding site" evidence="14">
    <location>
        <position position="664"/>
    </location>
    <ligand>
        <name>Zn(2+)</name>
        <dbReference type="ChEBI" id="CHEBI:29105"/>
    </ligand>
</feature>